<dbReference type="RefSeq" id="WP_183985267.1">
    <property type="nucleotide sequence ID" value="NZ_JACHHG010000003.1"/>
</dbReference>
<dbReference type="Pfam" id="PF01126">
    <property type="entry name" value="Heme_oxygenase"/>
    <property type="match status" value="2"/>
</dbReference>
<accession>A0A841HXP0</accession>
<sequence length="186" mass="20526">MILTRLKKHTENVHGRVEQRLPLMDPSLSLDQYVRVLEAMYGFYRPLEAQLRVLLPASGEFGRRSKLAWLVQDLQALGRGLPVALAGKPVLEGRAQAWGALYVLEGATLGGQLISRHLQRCLGLERGCGAAFFCSYGDQVGPMWKTFRQALEAYAEQSGAEPEILAGAGQTFEALEGWLIARTGER</sequence>
<evidence type="ECO:0000313" key="2">
    <source>
        <dbReference type="Proteomes" id="UP000569951"/>
    </source>
</evidence>
<comment type="caution">
    <text evidence="1">The sequence shown here is derived from an EMBL/GenBank/DDBJ whole genome shotgun (WGS) entry which is preliminary data.</text>
</comment>
<dbReference type="EMBL" id="JACHHG010000003">
    <property type="protein sequence ID" value="MBB6097633.1"/>
    <property type="molecule type" value="Genomic_DNA"/>
</dbReference>
<dbReference type="InterPro" id="IPR016053">
    <property type="entry name" value="Haem_Oase-like"/>
</dbReference>
<organism evidence="1 2">
    <name type="scientific">Deinobacterium chartae</name>
    <dbReference type="NCBI Taxonomy" id="521158"/>
    <lineage>
        <taxon>Bacteria</taxon>
        <taxon>Thermotogati</taxon>
        <taxon>Deinococcota</taxon>
        <taxon>Deinococci</taxon>
        <taxon>Deinococcales</taxon>
        <taxon>Deinococcaceae</taxon>
        <taxon>Deinobacterium</taxon>
    </lineage>
</organism>
<dbReference type="AlphaFoldDB" id="A0A841HXP0"/>
<dbReference type="Proteomes" id="UP000569951">
    <property type="component" value="Unassembled WGS sequence"/>
</dbReference>
<dbReference type="Gene3D" id="1.20.910.10">
    <property type="entry name" value="Heme oxygenase-like"/>
    <property type="match status" value="1"/>
</dbReference>
<keyword evidence="2" id="KW-1185">Reference proteome</keyword>
<evidence type="ECO:0000313" key="1">
    <source>
        <dbReference type="EMBL" id="MBB6097633.1"/>
    </source>
</evidence>
<dbReference type="SUPFAM" id="SSF48613">
    <property type="entry name" value="Heme oxygenase-like"/>
    <property type="match status" value="1"/>
</dbReference>
<dbReference type="GO" id="GO:0004392">
    <property type="term" value="F:heme oxygenase (decyclizing) activity"/>
    <property type="evidence" value="ECO:0007669"/>
    <property type="project" value="InterPro"/>
</dbReference>
<reference evidence="1 2" key="1">
    <citation type="submission" date="2020-08" db="EMBL/GenBank/DDBJ databases">
        <title>Genomic Encyclopedia of Type Strains, Phase IV (KMG-IV): sequencing the most valuable type-strain genomes for metagenomic binning, comparative biology and taxonomic classification.</title>
        <authorList>
            <person name="Goeker M."/>
        </authorList>
    </citation>
    <scope>NUCLEOTIDE SEQUENCE [LARGE SCALE GENOMIC DNA]</scope>
    <source>
        <strain evidence="1 2">DSM 21458</strain>
    </source>
</reference>
<name>A0A841HXP0_9DEIO</name>
<dbReference type="InterPro" id="IPR016084">
    <property type="entry name" value="Haem_Oase-like_multi-hlx"/>
</dbReference>
<dbReference type="GO" id="GO:0006788">
    <property type="term" value="P:heme oxidation"/>
    <property type="evidence" value="ECO:0007669"/>
    <property type="project" value="InterPro"/>
</dbReference>
<protein>
    <submittedName>
        <fullName evidence="1">Heme oxygenase</fullName>
    </submittedName>
</protein>
<dbReference type="CDD" id="cd19166">
    <property type="entry name" value="HemeO-bac"/>
    <property type="match status" value="1"/>
</dbReference>
<proteinExistence type="predicted"/>
<gene>
    <name evidence="1" type="ORF">HNR42_001050</name>
</gene>